<protein>
    <submittedName>
        <fullName evidence="1">Uncharacterized protein</fullName>
    </submittedName>
</protein>
<proteinExistence type="predicted"/>
<keyword evidence="2" id="KW-1185">Reference proteome</keyword>
<dbReference type="RefSeq" id="XP_009848414.1">
    <property type="nucleotide sequence ID" value="XM_009850112.1"/>
</dbReference>
<dbReference type="GeneID" id="20822935"/>
<dbReference type="KEGG" id="nte:NEUTE1DRAFT116073"/>
<name>F8MCT7_NEUT8</name>
<accession>F8MCT7</accession>
<evidence type="ECO:0000313" key="2">
    <source>
        <dbReference type="Proteomes" id="UP000008065"/>
    </source>
</evidence>
<reference evidence="2" key="1">
    <citation type="journal article" date="2011" name="Genetics">
        <title>Massive changes in genome architecture accompany the transition to self-fertility in the filamentous fungus Neurospora tetrasperma.</title>
        <authorList>
            <person name="Ellison C.E."/>
            <person name="Stajich J.E."/>
            <person name="Jacobson D.J."/>
            <person name="Natvig D.O."/>
            <person name="Lapidus A."/>
            <person name="Foster B."/>
            <person name="Aerts A."/>
            <person name="Riley R."/>
            <person name="Lindquist E.A."/>
            <person name="Grigoriev I.V."/>
            <person name="Taylor J.W."/>
        </authorList>
    </citation>
    <scope>NUCLEOTIDE SEQUENCE [LARGE SCALE GENOMIC DNA]</scope>
    <source>
        <strain evidence="2">FGSC 2508 / P0657</strain>
    </source>
</reference>
<organism evidence="1 2">
    <name type="scientific">Neurospora tetrasperma (strain FGSC 2508 / ATCC MYA-4615 / P0657)</name>
    <dbReference type="NCBI Taxonomy" id="510951"/>
    <lineage>
        <taxon>Eukaryota</taxon>
        <taxon>Fungi</taxon>
        <taxon>Dikarya</taxon>
        <taxon>Ascomycota</taxon>
        <taxon>Pezizomycotina</taxon>
        <taxon>Sordariomycetes</taxon>
        <taxon>Sordariomycetidae</taxon>
        <taxon>Sordariales</taxon>
        <taxon>Sordariaceae</taxon>
        <taxon>Neurospora</taxon>
    </lineage>
</organism>
<sequence>MEYDSEGYRPTNDEMETRDGGGVFFFWVGFMMMEENKSAYFILVLNTFALR</sequence>
<evidence type="ECO:0000313" key="1">
    <source>
        <dbReference type="EMBL" id="EGO61335.1"/>
    </source>
</evidence>
<dbReference type="EMBL" id="GL891302">
    <property type="protein sequence ID" value="EGO61335.1"/>
    <property type="molecule type" value="Genomic_DNA"/>
</dbReference>
<dbReference type="Proteomes" id="UP000008065">
    <property type="component" value="Unassembled WGS sequence"/>
</dbReference>
<dbReference type="VEuPathDB" id="FungiDB:NEUTE1DRAFT_116073"/>
<dbReference type="AlphaFoldDB" id="F8MCT7"/>
<gene>
    <name evidence="1" type="ORF">NEUTE1DRAFT_116073</name>
</gene>
<dbReference type="HOGENOM" id="CLU_3106965_0_0_1"/>